<feature type="domain" description="Calcineurin-like phosphoesterase C-terminal" evidence="2">
    <location>
        <begin position="332"/>
        <end position="478"/>
    </location>
</feature>
<evidence type="ECO:0000259" key="3">
    <source>
        <dbReference type="Pfam" id="PF16371"/>
    </source>
</evidence>
<protein>
    <submittedName>
        <fullName evidence="4">Serine/threonine protein phosphatase</fullName>
    </submittedName>
</protein>
<accession>A0A2U2PK28</accession>
<dbReference type="InterPro" id="IPR032285">
    <property type="entry name" value="Metallophos_N"/>
</dbReference>
<proteinExistence type="predicted"/>
<name>A0A2U2PK28_9SPHI</name>
<evidence type="ECO:0000259" key="2">
    <source>
        <dbReference type="Pfam" id="PF16370"/>
    </source>
</evidence>
<dbReference type="RefSeq" id="WP_109414696.1">
    <property type="nucleotide sequence ID" value="NZ_QEAS01000003.1"/>
</dbReference>
<keyword evidence="1" id="KW-0732">Signal</keyword>
<dbReference type="AlphaFoldDB" id="A0A2U2PK28"/>
<dbReference type="InterPro" id="IPR032288">
    <property type="entry name" value="Metallophos_C"/>
</dbReference>
<comment type="caution">
    <text evidence="4">The sequence shown here is derived from an EMBL/GenBank/DDBJ whole genome shotgun (WGS) entry which is preliminary data.</text>
</comment>
<feature type="chain" id="PRO_5015402370" evidence="1">
    <location>
        <begin position="23"/>
        <end position="486"/>
    </location>
</feature>
<feature type="signal peptide" evidence="1">
    <location>
        <begin position="1"/>
        <end position="22"/>
    </location>
</feature>
<dbReference type="SUPFAM" id="SSF56300">
    <property type="entry name" value="Metallo-dependent phosphatases"/>
    <property type="match status" value="1"/>
</dbReference>
<dbReference type="OrthoDB" id="1776264at2"/>
<evidence type="ECO:0000313" key="4">
    <source>
        <dbReference type="EMBL" id="PWG81751.1"/>
    </source>
</evidence>
<dbReference type="Gene3D" id="3.60.21.10">
    <property type="match status" value="1"/>
</dbReference>
<keyword evidence="5" id="KW-1185">Reference proteome</keyword>
<dbReference type="InterPro" id="IPR029052">
    <property type="entry name" value="Metallo-depent_PP-like"/>
</dbReference>
<dbReference type="Pfam" id="PF16371">
    <property type="entry name" value="MetallophosN"/>
    <property type="match status" value="1"/>
</dbReference>
<dbReference type="PANTHER" id="PTHR43143">
    <property type="entry name" value="METALLOPHOSPHOESTERASE, CALCINEURIN SUPERFAMILY"/>
    <property type="match status" value="1"/>
</dbReference>
<dbReference type="Pfam" id="PF16370">
    <property type="entry name" value="MetallophosC"/>
    <property type="match status" value="1"/>
</dbReference>
<dbReference type="PANTHER" id="PTHR43143:SF1">
    <property type="entry name" value="SERINE_THREONINE-PROTEIN PHOSPHATASE CPPED1"/>
    <property type="match status" value="1"/>
</dbReference>
<sequence length="486" mass="55279">MRTKLSRSILLVCTCLISLVFAGEPGGVKPVKGKVICSGRGVPGVVVSDGFDCVKTRDDGSFVISVPPDRRFIQISAPSGYVVPVDQGTIPRFYQEIKPDRDSLYTFYLRKNPKDDSRHVFFAQADVQVTKPSELHLYESLLEDCRQLAGDYKDQDLFGLDCGDIVGDMPELFPGYIKACSKLQYPIYRAIGNHDMTYYGRTHETSEQTFSGYFGPANYSFNKGKAHYIVINDNFFIGRDYFYMGYVDEKTFHWLEQDLAQIPEGSLVFLVMHIPSQPEKEKQAFKYDYTSIADQVVNARALHNLLRSFNTHIISGHMHSNSNLNYTGSLMEHNTAAVCGTWWKADVCIDGTPRGYGVYEVDGDQVQWYYKSFGFDKKHQMRVYPAGSSAEHPSDIIVNVWNYDERWKVEWTEGGKLAGKAEKYTGYDPYASALCADKQKMEYDWISPALTSHLFKIRPGNPGSRIEIIVTDRFGNIYREKADRQK</sequence>
<dbReference type="InterPro" id="IPR051918">
    <property type="entry name" value="STPP_CPPED1"/>
</dbReference>
<reference evidence="4 5" key="1">
    <citation type="submission" date="2018-04" db="EMBL/GenBank/DDBJ databases">
        <title>Pedobacter chongqingensis sp. nov., isolated from a rottenly hemp rope.</title>
        <authorList>
            <person name="Cai Y."/>
        </authorList>
    </citation>
    <scope>NUCLEOTIDE SEQUENCE [LARGE SCALE GENOMIC DNA]</scope>
    <source>
        <strain evidence="4 5">FJ4-8</strain>
    </source>
</reference>
<evidence type="ECO:0000313" key="5">
    <source>
        <dbReference type="Proteomes" id="UP000245647"/>
    </source>
</evidence>
<evidence type="ECO:0000256" key="1">
    <source>
        <dbReference type="SAM" id="SignalP"/>
    </source>
</evidence>
<organism evidence="4 5">
    <name type="scientific">Pararcticibacter amylolyticus</name>
    <dbReference type="NCBI Taxonomy" id="2173175"/>
    <lineage>
        <taxon>Bacteria</taxon>
        <taxon>Pseudomonadati</taxon>
        <taxon>Bacteroidota</taxon>
        <taxon>Sphingobacteriia</taxon>
        <taxon>Sphingobacteriales</taxon>
        <taxon>Sphingobacteriaceae</taxon>
        <taxon>Pararcticibacter</taxon>
    </lineage>
</organism>
<dbReference type="EMBL" id="QEAS01000003">
    <property type="protein sequence ID" value="PWG81751.1"/>
    <property type="molecule type" value="Genomic_DNA"/>
</dbReference>
<feature type="domain" description="Calcineurin-like phosphoesterase N-terminal" evidence="3">
    <location>
        <begin position="33"/>
        <end position="107"/>
    </location>
</feature>
<gene>
    <name evidence="4" type="ORF">DDR33_05140</name>
</gene>
<dbReference type="Proteomes" id="UP000245647">
    <property type="component" value="Unassembled WGS sequence"/>
</dbReference>